<gene>
    <name evidence="5" type="ORF">KHLLAP_LOCUS5419</name>
</gene>
<dbReference type="GO" id="GO:0006351">
    <property type="term" value="P:DNA-templated transcription"/>
    <property type="evidence" value="ECO:0007669"/>
    <property type="project" value="InterPro"/>
</dbReference>
<sequence length="616" mass="68326">MPTRGAVTRASLACVPCRSRHIKCDGGQPECTRCAEEGRVCQYMKSRRGGLDRQALALRRTHNSESTGSKPQTPNQGSHGGHDSVTQHETAGQESLQPDTGLLFETVHHWAPIPETSDHEPSQHNPVDESDAQFVSISEDPLIDMYYKHFHKCHPCVLPRRDLEKLHGQTGYQEKLATLIPVMRFIGSLYSRPDLFTKLRDLAAEAMDTASRNPATPFMVQSRLLYAIVLYWACEKTKSRGEIDEAIRMALELGMHHRHFAAENADGDVLLGESWRRTWWQVYIVDAYFAAMTPKWAETKCNAVEASAGLPCEEDEYEIGAIPTPKTLEDFGSREFEMENTAYSSFAYLIAAARGVALAMSAVPSETSKWSSPKVIGEVDSIIDGWLLLLPKDKSEVLGKNGEVDELMFQAHMALYASTAALHRPFSELWFNPLEAISTCTAPPPSRLPTQDYPAIHTRRCLKAVQAQVRLLALPVPHSCRTPFTICMTSAGMTPLLSAAKFLFSGQKLSIARHQIRLVIGCLKALAEVWPQGGTNLWEVQTIAREVLGRAGGNQGQEPSAQKAGPNVYTISDSTLGNAAFDDWDNLSIPLEPANDVEAYWNLNNGLQQDMSMWFT</sequence>
<evidence type="ECO:0000313" key="5">
    <source>
        <dbReference type="EMBL" id="CAJ2504951.1"/>
    </source>
</evidence>
<protein>
    <submittedName>
        <fullName evidence="5">Uu.00g123450.m01.CDS01</fullName>
    </submittedName>
</protein>
<dbReference type="GO" id="GO:0008270">
    <property type="term" value="F:zinc ion binding"/>
    <property type="evidence" value="ECO:0007669"/>
    <property type="project" value="InterPro"/>
</dbReference>
<evidence type="ECO:0000256" key="2">
    <source>
        <dbReference type="ARBA" id="ARBA00023242"/>
    </source>
</evidence>
<dbReference type="Pfam" id="PF00172">
    <property type="entry name" value="Zn_clus"/>
    <property type="match status" value="1"/>
</dbReference>
<organism evidence="5 6">
    <name type="scientific">Anthostomella pinea</name>
    <dbReference type="NCBI Taxonomy" id="933095"/>
    <lineage>
        <taxon>Eukaryota</taxon>
        <taxon>Fungi</taxon>
        <taxon>Dikarya</taxon>
        <taxon>Ascomycota</taxon>
        <taxon>Pezizomycotina</taxon>
        <taxon>Sordariomycetes</taxon>
        <taxon>Xylariomycetidae</taxon>
        <taxon>Xylariales</taxon>
        <taxon>Xylariaceae</taxon>
        <taxon>Anthostomella</taxon>
    </lineage>
</organism>
<keyword evidence="2" id="KW-0539">Nucleus</keyword>
<keyword evidence="6" id="KW-1185">Reference proteome</keyword>
<evidence type="ECO:0000259" key="4">
    <source>
        <dbReference type="PROSITE" id="PS50048"/>
    </source>
</evidence>
<dbReference type="InterPro" id="IPR036864">
    <property type="entry name" value="Zn2-C6_fun-type_DNA-bd_sf"/>
</dbReference>
<dbReference type="GO" id="GO:0003677">
    <property type="term" value="F:DNA binding"/>
    <property type="evidence" value="ECO:0007669"/>
    <property type="project" value="InterPro"/>
</dbReference>
<evidence type="ECO:0000256" key="3">
    <source>
        <dbReference type="SAM" id="MobiDB-lite"/>
    </source>
</evidence>
<feature type="compositionally biased region" description="Polar residues" evidence="3">
    <location>
        <begin position="64"/>
        <end position="77"/>
    </location>
</feature>
<comment type="caution">
    <text evidence="5">The sequence shown here is derived from an EMBL/GenBank/DDBJ whole genome shotgun (WGS) entry which is preliminary data.</text>
</comment>
<dbReference type="EMBL" id="CAUWAG010000007">
    <property type="protein sequence ID" value="CAJ2504951.1"/>
    <property type="molecule type" value="Genomic_DNA"/>
</dbReference>
<dbReference type="PROSITE" id="PS00463">
    <property type="entry name" value="ZN2_CY6_FUNGAL_1"/>
    <property type="match status" value="1"/>
</dbReference>
<dbReference type="Gene3D" id="4.10.240.10">
    <property type="entry name" value="Zn(2)-C6 fungal-type DNA-binding domain"/>
    <property type="match status" value="1"/>
</dbReference>
<dbReference type="Proteomes" id="UP001295740">
    <property type="component" value="Unassembled WGS sequence"/>
</dbReference>
<accession>A0AAI8YHI5</accession>
<keyword evidence="1" id="KW-0479">Metal-binding</keyword>
<dbReference type="AlphaFoldDB" id="A0AAI8YHI5"/>
<dbReference type="InterPro" id="IPR001138">
    <property type="entry name" value="Zn2Cys6_DnaBD"/>
</dbReference>
<dbReference type="GO" id="GO:0000981">
    <property type="term" value="F:DNA-binding transcription factor activity, RNA polymerase II-specific"/>
    <property type="evidence" value="ECO:0007669"/>
    <property type="project" value="InterPro"/>
</dbReference>
<feature type="region of interest" description="Disordered" evidence="3">
    <location>
        <begin position="60"/>
        <end position="94"/>
    </location>
</feature>
<proteinExistence type="predicted"/>
<dbReference type="PANTHER" id="PTHR47431:SF4">
    <property type="entry name" value="ZN(II)2CYS6 TRANSCRIPTION FACTOR (EUROFUNG)"/>
    <property type="match status" value="1"/>
</dbReference>
<dbReference type="SUPFAM" id="SSF57701">
    <property type="entry name" value="Zn2/Cys6 DNA-binding domain"/>
    <property type="match status" value="1"/>
</dbReference>
<dbReference type="PANTHER" id="PTHR47431">
    <property type="entry name" value="ZN(II)2CYS6 TRANSCRIPTION FACTOR (EUROFUNG)-RELATED"/>
    <property type="match status" value="1"/>
</dbReference>
<feature type="domain" description="Zn(2)-C6 fungal-type" evidence="4">
    <location>
        <begin position="13"/>
        <end position="43"/>
    </location>
</feature>
<dbReference type="InterPro" id="IPR007219">
    <property type="entry name" value="XnlR_reg_dom"/>
</dbReference>
<dbReference type="CDD" id="cd00067">
    <property type="entry name" value="GAL4"/>
    <property type="match status" value="1"/>
</dbReference>
<evidence type="ECO:0000256" key="1">
    <source>
        <dbReference type="ARBA" id="ARBA00022723"/>
    </source>
</evidence>
<dbReference type="PROSITE" id="PS50048">
    <property type="entry name" value="ZN2_CY6_FUNGAL_2"/>
    <property type="match status" value="1"/>
</dbReference>
<name>A0AAI8YHI5_9PEZI</name>
<dbReference type="SMART" id="SM00066">
    <property type="entry name" value="GAL4"/>
    <property type="match status" value="1"/>
</dbReference>
<reference evidence="5" key="1">
    <citation type="submission" date="2023-10" db="EMBL/GenBank/DDBJ databases">
        <authorList>
            <person name="Hackl T."/>
        </authorList>
    </citation>
    <scope>NUCLEOTIDE SEQUENCE</scope>
</reference>
<evidence type="ECO:0000313" key="6">
    <source>
        <dbReference type="Proteomes" id="UP001295740"/>
    </source>
</evidence>
<dbReference type="Pfam" id="PF04082">
    <property type="entry name" value="Fungal_trans"/>
    <property type="match status" value="1"/>
</dbReference>
<dbReference type="CDD" id="cd12148">
    <property type="entry name" value="fungal_TF_MHR"/>
    <property type="match status" value="1"/>
</dbReference>